<evidence type="ECO:0000313" key="1">
    <source>
        <dbReference type="EMBL" id="GAF88603.1"/>
    </source>
</evidence>
<reference evidence="1" key="1">
    <citation type="journal article" date="2014" name="Front. Microbiol.">
        <title>High frequency of phylogenetically diverse reductive dehalogenase-homologous genes in deep subseafloor sedimentary metagenomes.</title>
        <authorList>
            <person name="Kawai M."/>
            <person name="Futagami T."/>
            <person name="Toyoda A."/>
            <person name="Takaki Y."/>
            <person name="Nishi S."/>
            <person name="Hori S."/>
            <person name="Arai W."/>
            <person name="Tsubouchi T."/>
            <person name="Morono Y."/>
            <person name="Uchiyama I."/>
            <person name="Ito T."/>
            <person name="Fujiyama A."/>
            <person name="Inagaki F."/>
            <person name="Takami H."/>
        </authorList>
    </citation>
    <scope>NUCLEOTIDE SEQUENCE</scope>
    <source>
        <strain evidence="1">Expedition CK06-06</strain>
    </source>
</reference>
<protein>
    <recommendedName>
        <fullName evidence="2">Aromatic amino acid beta-eliminating lyase/threonine aldolase domain-containing protein</fullName>
    </recommendedName>
</protein>
<feature type="non-terminal residue" evidence="1">
    <location>
        <position position="1"/>
    </location>
</feature>
<dbReference type="EMBL" id="BARS01013963">
    <property type="protein sequence ID" value="GAF88603.1"/>
    <property type="molecule type" value="Genomic_DNA"/>
</dbReference>
<sequence>IFKIITELGKEGVLAFNISKDKIRFVTHYGIQENDIQSSVETIGKVLQKFK</sequence>
<gene>
    <name evidence="1" type="ORF">S01H1_23884</name>
</gene>
<name>X0T541_9ZZZZ</name>
<dbReference type="AlphaFoldDB" id="X0T541"/>
<evidence type="ECO:0008006" key="2">
    <source>
        <dbReference type="Google" id="ProtNLM"/>
    </source>
</evidence>
<accession>X0T541</accession>
<organism evidence="1">
    <name type="scientific">marine sediment metagenome</name>
    <dbReference type="NCBI Taxonomy" id="412755"/>
    <lineage>
        <taxon>unclassified sequences</taxon>
        <taxon>metagenomes</taxon>
        <taxon>ecological metagenomes</taxon>
    </lineage>
</organism>
<dbReference type="InterPro" id="IPR015422">
    <property type="entry name" value="PyrdxlP-dep_Trfase_small"/>
</dbReference>
<comment type="caution">
    <text evidence="1">The sequence shown here is derived from an EMBL/GenBank/DDBJ whole genome shotgun (WGS) entry which is preliminary data.</text>
</comment>
<dbReference type="Gene3D" id="3.90.1150.10">
    <property type="entry name" value="Aspartate Aminotransferase, domain 1"/>
    <property type="match status" value="1"/>
</dbReference>
<proteinExistence type="predicted"/>